<dbReference type="PANTHER" id="PTHR48478">
    <property type="entry name" value="LECTIN-LIKE"/>
    <property type="match status" value="1"/>
</dbReference>
<protein>
    <recommendedName>
        <fullName evidence="4">Protein PHLOEM PROTEIN 2-LIKE A9-like</fullName>
    </recommendedName>
</protein>
<name>A0AAD4IQG1_PERFH</name>
<feature type="region of interest" description="Disordered" evidence="1">
    <location>
        <begin position="1"/>
        <end position="22"/>
    </location>
</feature>
<reference evidence="2 3" key="1">
    <citation type="journal article" date="2021" name="Nat. Commun.">
        <title>Incipient diploidization of the medicinal plant Perilla within 10,000 years.</title>
        <authorList>
            <person name="Zhang Y."/>
            <person name="Shen Q."/>
            <person name="Leng L."/>
            <person name="Zhang D."/>
            <person name="Chen S."/>
            <person name="Shi Y."/>
            <person name="Ning Z."/>
            <person name="Chen S."/>
        </authorList>
    </citation>
    <scope>NUCLEOTIDE SEQUENCE [LARGE SCALE GENOMIC DNA]</scope>
    <source>
        <strain evidence="3">cv. PC099</strain>
    </source>
</reference>
<dbReference type="GO" id="GO:0030246">
    <property type="term" value="F:carbohydrate binding"/>
    <property type="evidence" value="ECO:0007669"/>
    <property type="project" value="InterPro"/>
</dbReference>
<dbReference type="AlphaFoldDB" id="A0AAD4IQG1"/>
<dbReference type="InterPro" id="IPR052147">
    <property type="entry name" value="PP2-like/Lectin"/>
</dbReference>
<evidence type="ECO:0008006" key="4">
    <source>
        <dbReference type="Google" id="ProtNLM"/>
    </source>
</evidence>
<dbReference type="EMBL" id="SDAM02029499">
    <property type="protein sequence ID" value="KAH6756938.1"/>
    <property type="molecule type" value="Genomic_DNA"/>
</dbReference>
<comment type="caution">
    <text evidence="2">The sequence shown here is derived from an EMBL/GenBank/DDBJ whole genome shotgun (WGS) entry which is preliminary data.</text>
</comment>
<proteinExistence type="predicted"/>
<evidence type="ECO:0000256" key="1">
    <source>
        <dbReference type="SAM" id="MobiDB-lite"/>
    </source>
</evidence>
<sequence length="169" mass="19477">MASNSTSPHHYGNPSIKYTPKEGKMMIPPKDLNIVWGNDNRYWTVPKKEDENVGAELHQVSWLEVTGLVDETRANKRYEVGFGVSLNPDAFGWGNYPIYIMIKRGRQGKTTWTKTSINPNQKGEFQIKARSNYQQPQIDPKLYFGLYEVWSAKWKGGLNFHHAYITELP</sequence>
<evidence type="ECO:0000313" key="3">
    <source>
        <dbReference type="Proteomes" id="UP001190926"/>
    </source>
</evidence>
<evidence type="ECO:0000313" key="2">
    <source>
        <dbReference type="EMBL" id="KAH6756938.1"/>
    </source>
</evidence>
<dbReference type="Pfam" id="PF14299">
    <property type="entry name" value="PP2"/>
    <property type="match status" value="1"/>
</dbReference>
<dbReference type="InterPro" id="IPR025886">
    <property type="entry name" value="PP2-like"/>
</dbReference>
<gene>
    <name evidence="2" type="ORF">C2S53_012342</name>
</gene>
<accession>A0AAD4IQG1</accession>
<organism evidence="2 3">
    <name type="scientific">Perilla frutescens var. hirtella</name>
    <name type="common">Perilla citriodora</name>
    <name type="synonym">Perilla setoyensis</name>
    <dbReference type="NCBI Taxonomy" id="608512"/>
    <lineage>
        <taxon>Eukaryota</taxon>
        <taxon>Viridiplantae</taxon>
        <taxon>Streptophyta</taxon>
        <taxon>Embryophyta</taxon>
        <taxon>Tracheophyta</taxon>
        <taxon>Spermatophyta</taxon>
        <taxon>Magnoliopsida</taxon>
        <taxon>eudicotyledons</taxon>
        <taxon>Gunneridae</taxon>
        <taxon>Pentapetalae</taxon>
        <taxon>asterids</taxon>
        <taxon>lamiids</taxon>
        <taxon>Lamiales</taxon>
        <taxon>Lamiaceae</taxon>
        <taxon>Nepetoideae</taxon>
        <taxon>Elsholtzieae</taxon>
        <taxon>Perilla</taxon>
    </lineage>
</organism>
<dbReference type="Proteomes" id="UP001190926">
    <property type="component" value="Unassembled WGS sequence"/>
</dbReference>
<dbReference type="PANTHER" id="PTHR48478:SF1">
    <property type="entry name" value="LECTIN-LIKE"/>
    <property type="match status" value="1"/>
</dbReference>
<keyword evidence="3" id="KW-1185">Reference proteome</keyword>